<keyword evidence="5 13" id="KW-0949">S-adenosyl-L-methionine</keyword>
<dbReference type="InterPro" id="IPR006638">
    <property type="entry name" value="Elp3/MiaA/NifB-like_rSAM"/>
</dbReference>
<evidence type="ECO:0000259" key="14">
    <source>
        <dbReference type="PROSITE" id="PS50926"/>
    </source>
</evidence>
<dbReference type="GO" id="GO:0005829">
    <property type="term" value="C:cytosol"/>
    <property type="evidence" value="ECO:0007669"/>
    <property type="project" value="TreeGrafter"/>
</dbReference>
<keyword evidence="6 13" id="KW-0479">Metal-binding</keyword>
<name>A0A921DRS6_9BACT</name>
<reference evidence="17" key="2">
    <citation type="submission" date="2021-09" db="EMBL/GenBank/DDBJ databases">
        <authorList>
            <person name="Gilroy R."/>
        </authorList>
    </citation>
    <scope>NUCLEOTIDE SEQUENCE</scope>
    <source>
        <strain evidence="17">ChiGjej2B2-19336</strain>
    </source>
</reference>
<dbReference type="GO" id="GO:0046872">
    <property type="term" value="F:metal ion binding"/>
    <property type="evidence" value="ECO:0007669"/>
    <property type="project" value="UniProtKB-KW"/>
</dbReference>
<accession>A0A921DRS6</accession>
<dbReference type="InterPro" id="IPR020612">
    <property type="entry name" value="Methylthiotransferase_CS"/>
</dbReference>
<evidence type="ECO:0000256" key="2">
    <source>
        <dbReference type="ARBA" id="ARBA00022485"/>
    </source>
</evidence>
<dbReference type="GO" id="GO:0051539">
    <property type="term" value="F:4 iron, 4 sulfur cluster binding"/>
    <property type="evidence" value="ECO:0007669"/>
    <property type="project" value="UniProtKB-UniRule"/>
</dbReference>
<evidence type="ECO:0000256" key="3">
    <source>
        <dbReference type="ARBA" id="ARBA00022490"/>
    </source>
</evidence>
<dbReference type="AlphaFoldDB" id="A0A921DRS6"/>
<dbReference type="InterPro" id="IPR005839">
    <property type="entry name" value="Methylthiotransferase"/>
</dbReference>
<dbReference type="PROSITE" id="PS01278">
    <property type="entry name" value="MTTASE_RADICAL"/>
    <property type="match status" value="1"/>
</dbReference>
<dbReference type="Pfam" id="PF01938">
    <property type="entry name" value="TRAM"/>
    <property type="match status" value="1"/>
</dbReference>
<dbReference type="InterPro" id="IPR002792">
    <property type="entry name" value="TRAM_dom"/>
</dbReference>
<keyword evidence="13" id="KW-0819">tRNA processing</keyword>
<evidence type="ECO:0000256" key="12">
    <source>
        <dbReference type="ARBA" id="ARBA00081141"/>
    </source>
</evidence>
<evidence type="ECO:0000256" key="5">
    <source>
        <dbReference type="ARBA" id="ARBA00022691"/>
    </source>
</evidence>
<dbReference type="SFLD" id="SFLDF00273">
    <property type="entry name" value="(dimethylallyl)adenosine_tRNA"/>
    <property type="match status" value="1"/>
</dbReference>
<dbReference type="InterPro" id="IPR058240">
    <property type="entry name" value="rSAM_sf"/>
</dbReference>
<evidence type="ECO:0000259" key="15">
    <source>
        <dbReference type="PROSITE" id="PS51449"/>
    </source>
</evidence>
<dbReference type="SFLD" id="SFLDG01061">
    <property type="entry name" value="methylthiotransferase"/>
    <property type="match status" value="1"/>
</dbReference>
<evidence type="ECO:0000256" key="1">
    <source>
        <dbReference type="ARBA" id="ARBA00003234"/>
    </source>
</evidence>
<evidence type="ECO:0000256" key="4">
    <source>
        <dbReference type="ARBA" id="ARBA00022679"/>
    </source>
</evidence>
<dbReference type="Pfam" id="PF04055">
    <property type="entry name" value="Radical_SAM"/>
    <property type="match status" value="1"/>
</dbReference>
<dbReference type="Gene3D" id="3.40.50.12160">
    <property type="entry name" value="Methylthiotransferase, N-terminal domain"/>
    <property type="match status" value="1"/>
</dbReference>
<dbReference type="Gene3D" id="3.80.30.20">
    <property type="entry name" value="tm_1862 like domain"/>
    <property type="match status" value="1"/>
</dbReference>
<evidence type="ECO:0000256" key="6">
    <source>
        <dbReference type="ARBA" id="ARBA00022723"/>
    </source>
</evidence>
<dbReference type="InterPro" id="IPR007197">
    <property type="entry name" value="rSAM"/>
</dbReference>
<evidence type="ECO:0000256" key="11">
    <source>
        <dbReference type="ARBA" id="ARBA00080698"/>
    </source>
</evidence>
<organism evidence="17 18">
    <name type="scientific">Mailhella massiliensis</name>
    <dbReference type="NCBI Taxonomy" id="1903261"/>
    <lineage>
        <taxon>Bacteria</taxon>
        <taxon>Pseudomonadati</taxon>
        <taxon>Thermodesulfobacteriota</taxon>
        <taxon>Desulfovibrionia</taxon>
        <taxon>Desulfovibrionales</taxon>
        <taxon>Desulfovibrionaceae</taxon>
        <taxon>Mailhella</taxon>
    </lineage>
</organism>
<keyword evidence="7 13" id="KW-0408">Iron</keyword>
<keyword evidence="3 13" id="KW-0963">Cytoplasm</keyword>
<feature type="domain" description="Radical SAM core" evidence="16">
    <location>
        <begin position="148"/>
        <end position="379"/>
    </location>
</feature>
<evidence type="ECO:0000256" key="13">
    <source>
        <dbReference type="HAMAP-Rule" id="MF_01864"/>
    </source>
</evidence>
<dbReference type="NCBIfam" id="TIGR01574">
    <property type="entry name" value="miaB-methiolase"/>
    <property type="match status" value="1"/>
</dbReference>
<dbReference type="SUPFAM" id="SSF102114">
    <property type="entry name" value="Radical SAM enzymes"/>
    <property type="match status" value="1"/>
</dbReference>
<dbReference type="CDD" id="cd01335">
    <property type="entry name" value="Radical_SAM"/>
    <property type="match status" value="1"/>
</dbReference>
<dbReference type="PANTHER" id="PTHR43020">
    <property type="entry name" value="CDK5 REGULATORY SUBUNIT-ASSOCIATED PROTEIN 1"/>
    <property type="match status" value="1"/>
</dbReference>
<comment type="subunit">
    <text evidence="13">Monomer.</text>
</comment>
<comment type="similarity">
    <text evidence="13">Belongs to the methylthiotransferase family. MiaB subfamily.</text>
</comment>
<keyword evidence="2 13" id="KW-0004">4Fe-4S</keyword>
<comment type="cofactor">
    <cofactor evidence="13">
        <name>[4Fe-4S] cluster</name>
        <dbReference type="ChEBI" id="CHEBI:49883"/>
    </cofactor>
    <text evidence="13">Binds 2 [4Fe-4S] clusters. One cluster is coordinated with 3 cysteines and an exchangeable S-adenosyl-L-methionine.</text>
</comment>
<comment type="subcellular location">
    <subcellularLocation>
        <location evidence="13">Cytoplasm</location>
    </subcellularLocation>
</comment>
<comment type="caution">
    <text evidence="17">The sequence shown here is derived from an EMBL/GenBank/DDBJ whole genome shotgun (WGS) entry which is preliminary data.</text>
</comment>
<comment type="catalytic activity">
    <reaction evidence="13">
        <text>N(6)-dimethylallyladenosine(37) in tRNA + (sulfur carrier)-SH + AH2 + 2 S-adenosyl-L-methionine = 2-methylsulfanyl-N(6)-dimethylallyladenosine(37) in tRNA + (sulfur carrier)-H + 5'-deoxyadenosine + L-methionine + A + S-adenosyl-L-homocysteine + 2 H(+)</text>
        <dbReference type="Rhea" id="RHEA:37067"/>
        <dbReference type="Rhea" id="RHEA-COMP:10375"/>
        <dbReference type="Rhea" id="RHEA-COMP:10376"/>
        <dbReference type="Rhea" id="RHEA-COMP:14737"/>
        <dbReference type="Rhea" id="RHEA-COMP:14739"/>
        <dbReference type="ChEBI" id="CHEBI:13193"/>
        <dbReference type="ChEBI" id="CHEBI:15378"/>
        <dbReference type="ChEBI" id="CHEBI:17319"/>
        <dbReference type="ChEBI" id="CHEBI:17499"/>
        <dbReference type="ChEBI" id="CHEBI:29917"/>
        <dbReference type="ChEBI" id="CHEBI:57844"/>
        <dbReference type="ChEBI" id="CHEBI:57856"/>
        <dbReference type="ChEBI" id="CHEBI:59789"/>
        <dbReference type="ChEBI" id="CHEBI:64428"/>
        <dbReference type="ChEBI" id="CHEBI:74415"/>
        <dbReference type="ChEBI" id="CHEBI:74417"/>
        <dbReference type="EC" id="2.8.4.3"/>
    </reaction>
</comment>
<feature type="binding site" evidence="13">
    <location>
        <position position="13"/>
    </location>
    <ligand>
        <name>[4Fe-4S] cluster</name>
        <dbReference type="ChEBI" id="CHEBI:49883"/>
        <label>1</label>
    </ligand>
</feature>
<dbReference type="HAMAP" id="MF_01864">
    <property type="entry name" value="tRNA_metthiotr_MiaB"/>
    <property type="match status" value="1"/>
</dbReference>
<feature type="binding site" evidence="13">
    <location>
        <position position="166"/>
    </location>
    <ligand>
        <name>[4Fe-4S] cluster</name>
        <dbReference type="ChEBI" id="CHEBI:49883"/>
        <label>2</label>
        <note>4Fe-4S-S-AdoMet</note>
    </ligand>
</feature>
<comment type="function">
    <text evidence="1 13">Catalyzes the methylthiolation of N6-(dimethylallyl)adenosine (i(6)A), leading to the formation of 2-methylthio-N6-(dimethylallyl)adenosine (ms(2)i(6)A) at position 37 in tRNAs that read codons beginning with uridine.</text>
</comment>
<gene>
    <name evidence="13 17" type="primary">miaB</name>
    <name evidence="17" type="ORF">K8W16_06825</name>
</gene>
<dbReference type="InterPro" id="IPR013848">
    <property type="entry name" value="Methylthiotransferase_N"/>
</dbReference>
<sequence length="455" mass="50470">MGKSGFHCITFGCQMNVNDSQWVERALTRLGFEEKPLEEADVVLVNTCSVREKPEQKVYSTLGRVQRANPRAVVGVAGCVAQQLGEELMRRHPQVRLVAGSDGVSSIPDAFLRLLHEPKLRLSFLDFTDMFPDRDPCLEPGAEGPAQGGVTPVAYVNIMQGCDNFCAYCIVPYTRGPRKSRSTEAVLDECRAWVARGAGDITLLGQNVNVFGKDKSGDGTSFPELLRRVAAIPGLRRIRFVSAHPRDFSQETIDMFAELPQLCPRLHLPLQSGSDSMLKKMGRGYTMERYLAVVEGLRKARPDIALSTDLIVGFPSETEEEFEDTLKAIDSCGFMSSFSFCYSDRPGTRASAMPFKIPHEVQLERLERLQSLQNERAEAWLKSRVGLVTDVLLEAPSQRSGEGNNEWQGRDAWGDMVNVRMPEGRGRAGEFVDVKIEKALKHSLKASPVEESAQA</sequence>
<dbReference type="PROSITE" id="PS50926">
    <property type="entry name" value="TRAM"/>
    <property type="match status" value="1"/>
</dbReference>
<dbReference type="InterPro" id="IPR006463">
    <property type="entry name" value="MiaB_methiolase"/>
</dbReference>
<evidence type="ECO:0000256" key="8">
    <source>
        <dbReference type="ARBA" id="ARBA00023014"/>
    </source>
</evidence>
<feature type="domain" description="MTTase N-terminal" evidence="15">
    <location>
        <begin position="4"/>
        <end position="116"/>
    </location>
</feature>
<dbReference type="FunFam" id="3.80.30.20:FF:000001">
    <property type="entry name" value="tRNA-2-methylthio-N(6)-dimethylallyladenosine synthase 2"/>
    <property type="match status" value="1"/>
</dbReference>
<dbReference type="InterPro" id="IPR023404">
    <property type="entry name" value="rSAM_horseshoe"/>
</dbReference>
<dbReference type="PROSITE" id="PS51449">
    <property type="entry name" value="MTTASE_N"/>
    <property type="match status" value="1"/>
</dbReference>
<dbReference type="FunFam" id="3.40.50.12160:FF:000003">
    <property type="entry name" value="CDK5 regulatory subunit-associated protein 1"/>
    <property type="match status" value="1"/>
</dbReference>
<evidence type="ECO:0000256" key="9">
    <source>
        <dbReference type="ARBA" id="ARBA00033765"/>
    </source>
</evidence>
<feature type="binding site" evidence="13">
    <location>
        <position position="162"/>
    </location>
    <ligand>
        <name>[4Fe-4S] cluster</name>
        <dbReference type="ChEBI" id="CHEBI:49883"/>
        <label>2</label>
        <note>4Fe-4S-S-AdoMet</note>
    </ligand>
</feature>
<dbReference type="SFLD" id="SFLDS00029">
    <property type="entry name" value="Radical_SAM"/>
    <property type="match status" value="1"/>
</dbReference>
<feature type="domain" description="TRAM" evidence="14">
    <location>
        <begin position="382"/>
        <end position="450"/>
    </location>
</feature>
<evidence type="ECO:0000313" key="17">
    <source>
        <dbReference type="EMBL" id="HJD97341.1"/>
    </source>
</evidence>
<reference evidence="17" key="1">
    <citation type="journal article" date="2021" name="PeerJ">
        <title>Extensive microbial diversity within the chicken gut microbiome revealed by metagenomics and culture.</title>
        <authorList>
            <person name="Gilroy R."/>
            <person name="Ravi A."/>
            <person name="Getino M."/>
            <person name="Pursley I."/>
            <person name="Horton D.L."/>
            <person name="Alikhan N.F."/>
            <person name="Baker D."/>
            <person name="Gharbi K."/>
            <person name="Hall N."/>
            <person name="Watson M."/>
            <person name="Adriaenssens E.M."/>
            <person name="Foster-Nyarko E."/>
            <person name="Jarju S."/>
            <person name="Secka A."/>
            <person name="Antonio M."/>
            <person name="Oren A."/>
            <person name="Chaudhuri R.R."/>
            <person name="La Ragione R."/>
            <person name="Hildebrand F."/>
            <person name="Pallen M.J."/>
        </authorList>
    </citation>
    <scope>NUCLEOTIDE SEQUENCE</scope>
    <source>
        <strain evidence="17">ChiGjej2B2-19336</strain>
    </source>
</reference>
<dbReference type="SMART" id="SM00729">
    <property type="entry name" value="Elp3"/>
    <property type="match status" value="1"/>
</dbReference>
<dbReference type="PROSITE" id="PS51918">
    <property type="entry name" value="RADICAL_SAM"/>
    <property type="match status" value="1"/>
</dbReference>
<keyword evidence="4 13" id="KW-0808">Transferase</keyword>
<dbReference type="InterPro" id="IPR038135">
    <property type="entry name" value="Methylthiotransferase_N_sf"/>
</dbReference>
<feature type="binding site" evidence="13">
    <location>
        <position position="169"/>
    </location>
    <ligand>
        <name>[4Fe-4S] cluster</name>
        <dbReference type="ChEBI" id="CHEBI:49883"/>
        <label>2</label>
        <note>4Fe-4S-S-AdoMet</note>
    </ligand>
</feature>
<dbReference type="NCBIfam" id="TIGR00089">
    <property type="entry name" value="MiaB/RimO family radical SAM methylthiotransferase"/>
    <property type="match status" value="1"/>
</dbReference>
<keyword evidence="8 13" id="KW-0411">Iron-sulfur</keyword>
<dbReference type="Pfam" id="PF00919">
    <property type="entry name" value="UPF0004"/>
    <property type="match status" value="1"/>
</dbReference>
<evidence type="ECO:0000313" key="18">
    <source>
        <dbReference type="Proteomes" id="UP000698963"/>
    </source>
</evidence>
<dbReference type="RefSeq" id="WP_304122363.1">
    <property type="nucleotide sequence ID" value="NZ_DYZA01000135.1"/>
</dbReference>
<dbReference type="SFLD" id="SFLDG01082">
    <property type="entry name" value="B12-binding_domain_containing"/>
    <property type="match status" value="1"/>
</dbReference>
<feature type="binding site" evidence="13">
    <location>
        <position position="48"/>
    </location>
    <ligand>
        <name>[4Fe-4S] cluster</name>
        <dbReference type="ChEBI" id="CHEBI:49883"/>
        <label>1</label>
    </ligand>
</feature>
<dbReference type="PANTHER" id="PTHR43020:SF2">
    <property type="entry name" value="MITOCHONDRIAL TRNA METHYLTHIOTRANSFERASE CDK5RAP1"/>
    <property type="match status" value="1"/>
</dbReference>
<proteinExistence type="inferred from homology"/>
<dbReference type="Proteomes" id="UP000698963">
    <property type="component" value="Unassembled WGS sequence"/>
</dbReference>
<evidence type="ECO:0000259" key="16">
    <source>
        <dbReference type="PROSITE" id="PS51918"/>
    </source>
</evidence>
<dbReference type="EMBL" id="DYZA01000135">
    <property type="protein sequence ID" value="HJD97341.1"/>
    <property type="molecule type" value="Genomic_DNA"/>
</dbReference>
<evidence type="ECO:0000256" key="7">
    <source>
        <dbReference type="ARBA" id="ARBA00023004"/>
    </source>
</evidence>
<protein>
    <recommendedName>
        <fullName evidence="10 13">tRNA-2-methylthio-N(6)-dimethylallyladenosine synthase</fullName>
        <ecNumber evidence="9 13">2.8.4.3</ecNumber>
    </recommendedName>
    <alternativeName>
        <fullName evidence="12 13">(Dimethylallyl)adenosine tRNA methylthiotransferase MiaB</fullName>
    </alternativeName>
    <alternativeName>
        <fullName evidence="11 13">tRNA-i(6)A37 methylthiotransferase</fullName>
    </alternativeName>
</protein>
<feature type="binding site" evidence="13">
    <location>
        <position position="79"/>
    </location>
    <ligand>
        <name>[4Fe-4S] cluster</name>
        <dbReference type="ChEBI" id="CHEBI:49883"/>
        <label>1</label>
    </ligand>
</feature>
<dbReference type="EC" id="2.8.4.3" evidence="9 13"/>
<evidence type="ECO:0000256" key="10">
    <source>
        <dbReference type="ARBA" id="ARBA00068570"/>
    </source>
</evidence>
<dbReference type="GO" id="GO:0035597">
    <property type="term" value="F:tRNA-2-methylthio-N(6)-dimethylallyladenosine(37) synthase activity"/>
    <property type="evidence" value="ECO:0007669"/>
    <property type="project" value="UniProtKB-EC"/>
</dbReference>